<evidence type="ECO:0000313" key="1">
    <source>
        <dbReference type="EMBL" id="QRG08268.1"/>
    </source>
</evidence>
<keyword evidence="2" id="KW-1185">Reference proteome</keyword>
<proteinExistence type="predicted"/>
<reference evidence="1 2" key="1">
    <citation type="submission" date="2020-10" db="EMBL/GenBank/DDBJ databases">
        <title>Degradation of 1,4-Dioxane by Xanthobacter sp. YN2, via a Novel Group-2 Soluble Di-Iron Monooxygenase.</title>
        <authorList>
            <person name="Ma F."/>
            <person name="Wang Y."/>
            <person name="Yang J."/>
            <person name="Guo H."/>
            <person name="Su D."/>
            <person name="Yu L."/>
        </authorList>
    </citation>
    <scope>NUCLEOTIDE SEQUENCE [LARGE SCALE GENOMIC DNA]</scope>
    <source>
        <strain evidence="1 2">YN2</strain>
    </source>
</reference>
<name>A0A974PS33_9HYPH</name>
<dbReference type="EMBL" id="CP063362">
    <property type="protein sequence ID" value="QRG08268.1"/>
    <property type="molecule type" value="Genomic_DNA"/>
</dbReference>
<dbReference type="Proteomes" id="UP000596427">
    <property type="component" value="Chromosome"/>
</dbReference>
<organism evidence="1 2">
    <name type="scientific">Xanthobacter dioxanivorans</name>
    <dbReference type="NCBI Taxonomy" id="2528964"/>
    <lineage>
        <taxon>Bacteria</taxon>
        <taxon>Pseudomonadati</taxon>
        <taxon>Pseudomonadota</taxon>
        <taxon>Alphaproteobacteria</taxon>
        <taxon>Hyphomicrobiales</taxon>
        <taxon>Xanthobacteraceae</taxon>
        <taxon>Xanthobacter</taxon>
    </lineage>
</organism>
<dbReference type="AlphaFoldDB" id="A0A974PS33"/>
<evidence type="ECO:0000313" key="2">
    <source>
        <dbReference type="Proteomes" id="UP000596427"/>
    </source>
</evidence>
<protein>
    <recommendedName>
        <fullName evidence="3">DUF883 domain-containing protein</fullName>
    </recommendedName>
</protein>
<evidence type="ECO:0008006" key="3">
    <source>
        <dbReference type="Google" id="ProtNLM"/>
    </source>
</evidence>
<accession>A0A974PS33</accession>
<sequence>MADKPATIKSVSADAEPSLADVREDLDQLRTDFARLLETLGKTARHGVEGAAGEAGSAAADVTDWAEGQYLTLRESIREQPITACAVAAAVGVILGQFLLRR</sequence>
<dbReference type="KEGG" id="xdi:EZH22_08180"/>
<gene>
    <name evidence="1" type="ORF">EZH22_08180</name>
</gene>
<dbReference type="RefSeq" id="WP_203195182.1">
    <property type="nucleotide sequence ID" value="NZ_CP063362.1"/>
</dbReference>